<organism evidence="1">
    <name type="scientific">Homo sapiens</name>
    <name type="common">Human</name>
    <dbReference type="NCBI Taxonomy" id="9606"/>
    <lineage>
        <taxon>Eukaryota</taxon>
        <taxon>Metazoa</taxon>
        <taxon>Chordata</taxon>
        <taxon>Craniata</taxon>
        <taxon>Vertebrata</taxon>
        <taxon>Euteleostomi</taxon>
        <taxon>Mammalia</taxon>
        <taxon>Eutheria</taxon>
        <taxon>Euarchontoglires</taxon>
        <taxon>Primates</taxon>
        <taxon>Haplorrhini</taxon>
        <taxon>Catarrhini</taxon>
        <taxon>Hominidae</taxon>
        <taxon>Homo</taxon>
    </lineage>
</organism>
<dbReference type="AlphaFoldDB" id="Q16481"/>
<feature type="non-terminal residue" evidence="1">
    <location>
        <position position="38"/>
    </location>
</feature>
<reference evidence="1" key="1">
    <citation type="journal article" date="1992" name="Am. J. Hum. Genet.">
        <title>Genetic studies to characterize the origin of the mutation in placental aromatase deficiency.</title>
        <authorList>
            <person name="Harada N."/>
            <person name="Ogawa H."/>
            <person name="Shozu M."/>
            <person name="Yamada K."/>
        </authorList>
    </citation>
    <scope>NUCLEOTIDE SEQUENCE</scope>
    <source>
        <tissue evidence="1">Placenta</tissue>
    </source>
</reference>
<gene>
    <name evidence="1" type="primary">aromatase</name>
</gene>
<sequence>KVLSWLKSKVILMHGKLSSSNQTSSLRFLGYTKSMRSL</sequence>
<accession>Q16481</accession>
<proteinExistence type="predicted"/>
<protein>
    <submittedName>
        <fullName evidence="1">Aromatase protein</fullName>
    </submittedName>
</protein>
<name>Q16481_HUMAN</name>
<evidence type="ECO:0000313" key="1">
    <source>
        <dbReference type="EMBL" id="AAD14894.2"/>
    </source>
</evidence>
<feature type="non-terminal residue" evidence="1">
    <location>
        <position position="1"/>
    </location>
</feature>
<dbReference type="EMBL" id="S41951">
    <property type="protein sequence ID" value="AAD14894.2"/>
    <property type="molecule type" value="Genomic_DNA"/>
</dbReference>